<evidence type="ECO:0000256" key="3">
    <source>
        <dbReference type="ARBA" id="ARBA00022475"/>
    </source>
</evidence>
<dbReference type="Pfam" id="PF04239">
    <property type="entry name" value="DUF421"/>
    <property type="match status" value="1"/>
</dbReference>
<protein>
    <submittedName>
        <fullName evidence="9">DUF421 domain-containing protein</fullName>
    </submittedName>
</protein>
<evidence type="ECO:0000256" key="2">
    <source>
        <dbReference type="ARBA" id="ARBA00006448"/>
    </source>
</evidence>
<reference evidence="9 10" key="1">
    <citation type="submission" date="2019-04" db="EMBL/GenBank/DDBJ databases">
        <title>Streptomyces oryziradicis sp. nov., a novel actinomycete isolated from rhizosphere soil of rice (Oryza sativa L.).</title>
        <authorList>
            <person name="Li C."/>
        </authorList>
    </citation>
    <scope>NUCLEOTIDE SEQUENCE [LARGE SCALE GENOMIC DNA]</scope>
    <source>
        <strain evidence="9 10">NEAU-C40</strain>
    </source>
</reference>
<evidence type="ECO:0000256" key="7">
    <source>
        <dbReference type="SAM" id="Phobius"/>
    </source>
</evidence>
<feature type="transmembrane region" description="Helical" evidence="7">
    <location>
        <begin position="67"/>
        <end position="88"/>
    </location>
</feature>
<keyword evidence="5 7" id="KW-1133">Transmembrane helix</keyword>
<comment type="similarity">
    <text evidence="2">Belongs to the UPF0702 family.</text>
</comment>
<dbReference type="EMBL" id="SUMC01000096">
    <property type="protein sequence ID" value="TJZ99806.1"/>
    <property type="molecule type" value="Genomic_DNA"/>
</dbReference>
<dbReference type="Proteomes" id="UP000305778">
    <property type="component" value="Unassembled WGS sequence"/>
</dbReference>
<name>A0A4U0RW83_9ACTN</name>
<keyword evidence="10" id="KW-1185">Reference proteome</keyword>
<sequence length="196" mass="20908">MWNDLWVVQVPVAEKVIRTVLVYALIVVLFRLGGKRGLANLNTFDIVVIFLLSNVVQNAIIGTDNSLLGGVIGATTLVVVNSAVNRWLARDARAERLLEGTGATVVADGRVVPGALRRLAMRSSEIEHAVRLQYGAAVSDVALGRLEPDGQLVMTLKDTQQNATRADVQALDARLATIEDLLAALTSAPGSGSTER</sequence>
<evidence type="ECO:0000313" key="9">
    <source>
        <dbReference type="EMBL" id="TJZ99806.1"/>
    </source>
</evidence>
<feature type="transmembrane region" description="Helical" evidence="7">
    <location>
        <begin position="16"/>
        <end position="34"/>
    </location>
</feature>
<evidence type="ECO:0000259" key="8">
    <source>
        <dbReference type="Pfam" id="PF04239"/>
    </source>
</evidence>
<feature type="transmembrane region" description="Helical" evidence="7">
    <location>
        <begin position="41"/>
        <end position="61"/>
    </location>
</feature>
<gene>
    <name evidence="9" type="ORF">FCI23_44475</name>
</gene>
<dbReference type="GO" id="GO:0005886">
    <property type="term" value="C:plasma membrane"/>
    <property type="evidence" value="ECO:0007669"/>
    <property type="project" value="UniProtKB-SubCell"/>
</dbReference>
<dbReference type="InterPro" id="IPR023090">
    <property type="entry name" value="UPF0702_alpha/beta_dom_sf"/>
</dbReference>
<accession>A0A4U0RW83</accession>
<evidence type="ECO:0000256" key="5">
    <source>
        <dbReference type="ARBA" id="ARBA00022989"/>
    </source>
</evidence>
<dbReference type="PANTHER" id="PTHR34582:SF6">
    <property type="entry name" value="UPF0702 TRANSMEMBRANE PROTEIN YCAP"/>
    <property type="match status" value="1"/>
</dbReference>
<keyword evidence="4 7" id="KW-0812">Transmembrane</keyword>
<dbReference type="AlphaFoldDB" id="A0A4U0RW83"/>
<comment type="subcellular location">
    <subcellularLocation>
        <location evidence="1">Cell membrane</location>
        <topology evidence="1">Multi-pass membrane protein</topology>
    </subcellularLocation>
</comment>
<evidence type="ECO:0000313" key="10">
    <source>
        <dbReference type="Proteomes" id="UP000305778"/>
    </source>
</evidence>
<evidence type="ECO:0000256" key="6">
    <source>
        <dbReference type="ARBA" id="ARBA00023136"/>
    </source>
</evidence>
<keyword evidence="3" id="KW-1003">Cell membrane</keyword>
<proteinExistence type="inferred from homology"/>
<dbReference type="OrthoDB" id="9778331at2"/>
<evidence type="ECO:0000256" key="1">
    <source>
        <dbReference type="ARBA" id="ARBA00004651"/>
    </source>
</evidence>
<feature type="domain" description="YetF C-terminal" evidence="8">
    <location>
        <begin position="93"/>
        <end position="162"/>
    </location>
</feature>
<dbReference type="Gene3D" id="3.30.240.20">
    <property type="entry name" value="bsu07140 like domains"/>
    <property type="match status" value="1"/>
</dbReference>
<comment type="caution">
    <text evidence="9">The sequence shown here is derived from an EMBL/GenBank/DDBJ whole genome shotgun (WGS) entry which is preliminary data.</text>
</comment>
<organism evidence="9 10">
    <name type="scientific">Actinacidiphila oryziradicis</name>
    <dbReference type="NCBI Taxonomy" id="2571141"/>
    <lineage>
        <taxon>Bacteria</taxon>
        <taxon>Bacillati</taxon>
        <taxon>Actinomycetota</taxon>
        <taxon>Actinomycetes</taxon>
        <taxon>Kitasatosporales</taxon>
        <taxon>Streptomycetaceae</taxon>
        <taxon>Actinacidiphila</taxon>
    </lineage>
</organism>
<dbReference type="PANTHER" id="PTHR34582">
    <property type="entry name" value="UPF0702 TRANSMEMBRANE PROTEIN YCAP"/>
    <property type="match status" value="1"/>
</dbReference>
<evidence type="ECO:0000256" key="4">
    <source>
        <dbReference type="ARBA" id="ARBA00022692"/>
    </source>
</evidence>
<dbReference type="InterPro" id="IPR007353">
    <property type="entry name" value="DUF421"/>
</dbReference>
<dbReference type="RefSeq" id="WP_136729739.1">
    <property type="nucleotide sequence ID" value="NZ_SUMC01000096.1"/>
</dbReference>
<keyword evidence="6 7" id="KW-0472">Membrane</keyword>